<evidence type="ECO:0000256" key="5">
    <source>
        <dbReference type="SAM" id="Phobius"/>
    </source>
</evidence>
<keyword evidence="2 6" id="KW-0732">Signal</keyword>
<dbReference type="Gene3D" id="3.80.10.10">
    <property type="entry name" value="Ribonuclease Inhibitor"/>
    <property type="match status" value="5"/>
</dbReference>
<evidence type="ECO:0000256" key="3">
    <source>
        <dbReference type="ARBA" id="ARBA00022737"/>
    </source>
</evidence>
<dbReference type="SMART" id="SM00369">
    <property type="entry name" value="LRR_TYP"/>
    <property type="match status" value="15"/>
</dbReference>
<evidence type="ECO:0000256" key="4">
    <source>
        <dbReference type="SAM" id="MobiDB-lite"/>
    </source>
</evidence>
<proteinExistence type="predicted"/>
<dbReference type="InterPro" id="IPR000483">
    <property type="entry name" value="Cys-rich_flank_reg_C"/>
</dbReference>
<comment type="caution">
    <text evidence="8">The sequence shown here is derived from an EMBL/GenBank/DDBJ whole genome shotgun (WGS) entry which is preliminary data.</text>
</comment>
<dbReference type="PANTHER" id="PTHR24373:SF370">
    <property type="entry name" value="FISH-LIPS, ISOFORM E"/>
    <property type="match status" value="1"/>
</dbReference>
<evidence type="ECO:0000256" key="1">
    <source>
        <dbReference type="ARBA" id="ARBA00022614"/>
    </source>
</evidence>
<evidence type="ECO:0000313" key="8">
    <source>
        <dbReference type="EMBL" id="CAK8690452.1"/>
    </source>
</evidence>
<evidence type="ECO:0000256" key="2">
    <source>
        <dbReference type="ARBA" id="ARBA00022729"/>
    </source>
</evidence>
<dbReference type="InterPro" id="IPR050328">
    <property type="entry name" value="Dev_Immune_Receptor"/>
</dbReference>
<keyword evidence="3" id="KW-0677">Repeat</keyword>
<keyword evidence="5" id="KW-0472">Membrane</keyword>
<feature type="compositionally biased region" description="Basic and acidic residues" evidence="4">
    <location>
        <begin position="926"/>
        <end position="935"/>
    </location>
</feature>
<dbReference type="EMBL" id="CAWYQH010000119">
    <property type="protein sequence ID" value="CAK8690452.1"/>
    <property type="molecule type" value="Genomic_DNA"/>
</dbReference>
<protein>
    <recommendedName>
        <fullName evidence="7">LRRCT domain-containing protein</fullName>
    </recommendedName>
</protein>
<feature type="region of interest" description="Disordered" evidence="4">
    <location>
        <begin position="306"/>
        <end position="331"/>
    </location>
</feature>
<sequence length="953" mass="107141">MKINLYRVFFIVIALVSNLQDSQAGYNCIARCSCSMIDHVITADCKALNMTEIPVPQAYQVNVLLMNFNRMTRLRKDAFVMFNSLLEINLSGNRLRIIESGAFSGLERSKLRRLDLSRNSLGMLPSSDMQLIAPNLQSLLVAYNALRKFPDYLSTMTELEDFDISHNTFITSLPTNPFPSSLQSLNLSHTSIGHFSKLHFSAAQSLRVLIMSDNMASVDVDFEPKLFDPLLNVERLDLSRTFCRPLPKDSFVKLKSLTTLLLRSTYINTMPTFQVGKDQEEEVTEAVTDFPHATHLQTQNDVVTTNISSSSTPHAEYTLGPTRSPAYNTTSTNKKKSGYSWCNPKLRELDISYNSRLSIPKAIKGKGVFPSSLIKLELSYTNTRSITGKMFSNLRSVRKIRLCNSHVKTVGNDAFASLENLTSISLSGNKLRNLPKLPSSVQFINMSNLKAENLTRDCLSNLQHLTYVDWSNGKIKSVEENAFINLNRLRGIDLSNNNLNALQERTLFIKISSLLDLDLSGNRLTVIEGAAFVSHDKVQTLLLHDNQLKEITEQTLNGLISLNTLKLSRNQLINISPNAFRNLHLVKEIWLDDNELEIIFEDLFANSDKLQKLVLSGNRLLDIQPQKFPILSYLDISSNSLSSLPKIDAPLLTHYYAWENYLMKLNPETFKGLTNLVEMDIHENENLTEFSFHLFRNCQQMTMLNLGHCGVRDFVDQLMPELKVLLLGENHITEITAPLSRYLPVIQDLDLSYNDLITMNASVVNTSNTLLSIDLTGNNFRCDCSLDNLVEWIESQNQHSLVDVIGSHSYLCESPPDAFAHLVVSVVSQLDCTLPKPPQPSSESKKTFTIILCVFVAVVIATAIGVTFYCKRRGPSSSEPSSSTSPMDERSSGRSSPRLCCDWLAARLSDERRMSFGRGARNRQRVFSDDERRDLVVTSPLTSPTGLQSPEEL</sequence>
<feature type="transmembrane region" description="Helical" evidence="5">
    <location>
        <begin position="848"/>
        <end position="870"/>
    </location>
</feature>
<name>A0ABP0GFE7_CLALP</name>
<dbReference type="PROSITE" id="PS51450">
    <property type="entry name" value="LRR"/>
    <property type="match status" value="2"/>
</dbReference>
<dbReference type="InterPro" id="IPR026906">
    <property type="entry name" value="LRR_5"/>
</dbReference>
<dbReference type="InterPro" id="IPR003591">
    <property type="entry name" value="Leu-rich_rpt_typical-subtyp"/>
</dbReference>
<keyword evidence="9" id="KW-1185">Reference proteome</keyword>
<dbReference type="InterPro" id="IPR001611">
    <property type="entry name" value="Leu-rich_rpt"/>
</dbReference>
<feature type="compositionally biased region" description="Low complexity" evidence="4">
    <location>
        <begin position="875"/>
        <end position="886"/>
    </location>
</feature>
<gene>
    <name evidence="8" type="ORF">CVLEPA_LOCUS23069</name>
</gene>
<feature type="region of interest" description="Disordered" evidence="4">
    <location>
        <begin position="919"/>
        <end position="953"/>
    </location>
</feature>
<accession>A0ABP0GFE7</accession>
<reference evidence="8 9" key="1">
    <citation type="submission" date="2024-02" db="EMBL/GenBank/DDBJ databases">
        <authorList>
            <person name="Daric V."/>
            <person name="Darras S."/>
        </authorList>
    </citation>
    <scope>NUCLEOTIDE SEQUENCE [LARGE SCALE GENOMIC DNA]</scope>
</reference>
<keyword evidence="1" id="KW-0433">Leucine-rich repeat</keyword>
<evidence type="ECO:0000313" key="9">
    <source>
        <dbReference type="Proteomes" id="UP001642483"/>
    </source>
</evidence>
<dbReference type="InterPro" id="IPR032675">
    <property type="entry name" value="LRR_dom_sf"/>
</dbReference>
<feature type="compositionally biased region" description="Polar residues" evidence="4">
    <location>
        <begin position="939"/>
        <end position="953"/>
    </location>
</feature>
<evidence type="ECO:0000259" key="7">
    <source>
        <dbReference type="SMART" id="SM00082"/>
    </source>
</evidence>
<feature type="region of interest" description="Disordered" evidence="4">
    <location>
        <begin position="873"/>
        <end position="896"/>
    </location>
</feature>
<dbReference type="SMART" id="SM00364">
    <property type="entry name" value="LRR_BAC"/>
    <property type="match status" value="5"/>
</dbReference>
<feature type="chain" id="PRO_5046457265" description="LRRCT domain-containing protein" evidence="6">
    <location>
        <begin position="25"/>
        <end position="953"/>
    </location>
</feature>
<organism evidence="8 9">
    <name type="scientific">Clavelina lepadiformis</name>
    <name type="common">Light-bulb sea squirt</name>
    <name type="synonym">Ascidia lepadiformis</name>
    <dbReference type="NCBI Taxonomy" id="159417"/>
    <lineage>
        <taxon>Eukaryota</taxon>
        <taxon>Metazoa</taxon>
        <taxon>Chordata</taxon>
        <taxon>Tunicata</taxon>
        <taxon>Ascidiacea</taxon>
        <taxon>Aplousobranchia</taxon>
        <taxon>Clavelinidae</taxon>
        <taxon>Clavelina</taxon>
    </lineage>
</organism>
<feature type="domain" description="LRRCT" evidence="7">
    <location>
        <begin position="778"/>
        <end position="833"/>
    </location>
</feature>
<dbReference type="Pfam" id="PF13306">
    <property type="entry name" value="LRR_5"/>
    <property type="match status" value="1"/>
</dbReference>
<dbReference type="SMART" id="SM00082">
    <property type="entry name" value="LRRCT"/>
    <property type="match status" value="1"/>
</dbReference>
<keyword evidence="5" id="KW-0812">Transmembrane</keyword>
<dbReference type="PANTHER" id="PTHR24373">
    <property type="entry name" value="SLIT RELATED LEUCINE-RICH REPEAT NEURONAL PROTEIN"/>
    <property type="match status" value="1"/>
</dbReference>
<dbReference type="Pfam" id="PF13855">
    <property type="entry name" value="LRR_8"/>
    <property type="match status" value="4"/>
</dbReference>
<dbReference type="Proteomes" id="UP001642483">
    <property type="component" value="Unassembled WGS sequence"/>
</dbReference>
<feature type="signal peptide" evidence="6">
    <location>
        <begin position="1"/>
        <end position="24"/>
    </location>
</feature>
<dbReference type="SUPFAM" id="SSF52058">
    <property type="entry name" value="L domain-like"/>
    <property type="match status" value="2"/>
</dbReference>
<evidence type="ECO:0000256" key="6">
    <source>
        <dbReference type="SAM" id="SignalP"/>
    </source>
</evidence>
<keyword evidence="5" id="KW-1133">Transmembrane helix</keyword>